<dbReference type="Pfam" id="PF21270">
    <property type="entry name" value="SOGP_4th"/>
    <property type="match status" value="1"/>
</dbReference>
<evidence type="ECO:0000256" key="2">
    <source>
        <dbReference type="ARBA" id="ARBA00022679"/>
    </source>
</evidence>
<dbReference type="InterPro" id="IPR048773">
    <property type="entry name" value="SOGP_C"/>
</dbReference>
<proteinExistence type="predicted"/>
<keyword evidence="6" id="KW-1185">Reference proteome</keyword>
<dbReference type="GO" id="GO:0005975">
    <property type="term" value="P:carbohydrate metabolic process"/>
    <property type="evidence" value="ECO:0007669"/>
    <property type="project" value="InterPro"/>
</dbReference>
<dbReference type="PANTHER" id="PTHR37469">
    <property type="entry name" value="CELLOBIONIC ACID PHOSPHORYLASE-RELATED"/>
    <property type="match status" value="1"/>
</dbReference>
<keyword evidence="2" id="KW-0808">Transferase</keyword>
<dbReference type="PANTHER" id="PTHR37469:SF2">
    <property type="entry name" value="CELLOBIONIC ACID PHOSPHORYLASE"/>
    <property type="match status" value="1"/>
</dbReference>
<dbReference type="AlphaFoldDB" id="A0A494YTQ8"/>
<feature type="domain" description="Glycosyl hydrolase 94 catalytic" evidence="3">
    <location>
        <begin position="75"/>
        <end position="363"/>
    </location>
</feature>
<gene>
    <name evidence="5" type="ORF">D8M05_16070</name>
</gene>
<keyword evidence="1" id="KW-0328">Glycosyltransferase</keyword>
<evidence type="ECO:0000259" key="4">
    <source>
        <dbReference type="Pfam" id="PF21270"/>
    </source>
</evidence>
<evidence type="ECO:0000256" key="1">
    <source>
        <dbReference type="ARBA" id="ARBA00022676"/>
    </source>
</evidence>
<dbReference type="InterPro" id="IPR052047">
    <property type="entry name" value="GH94_Enzymes"/>
</dbReference>
<evidence type="ECO:0000313" key="6">
    <source>
        <dbReference type="Proteomes" id="UP000281813"/>
    </source>
</evidence>
<organism evidence="5 6">
    <name type="scientific">Oceanobacillus bengalensis</name>
    <dbReference type="NCBI Taxonomy" id="1435466"/>
    <lineage>
        <taxon>Bacteria</taxon>
        <taxon>Bacillati</taxon>
        <taxon>Bacillota</taxon>
        <taxon>Bacilli</taxon>
        <taxon>Bacillales</taxon>
        <taxon>Bacillaceae</taxon>
        <taxon>Oceanobacillus</taxon>
    </lineage>
</organism>
<dbReference type="SUPFAM" id="SSF48208">
    <property type="entry name" value="Six-hairpin glycosidases"/>
    <property type="match status" value="1"/>
</dbReference>
<sequence>MLVHFSVPHGLEQYGGAAWGTRDVSQGPAEYFMATQHDEAVREIIKTTYSHQYEDNGNWPQWFMFDKYLHVQQKDSHGDIIVWPLKVVSDYIEASHDYDVLKERVPYTNPEDFTFTNEEVSILDHVKKEVEYIKEHFLHDTFLSAYDDGDWDDTLQPANQNLKQYMVSSWTVALTYEAVSKMANVLAQVDKETSNELYGMAEGIKQDFNDYILQSDVIPGFVYMEDPDDVELMLHPTDTKTGIHYRLLPMQQSIISELFDCEQADKHYQIIKEHLFFPDGVRLMNRPANYTGGVSTHFKRAEQASNFGREVGLQYVHAHIRYVEAMAKMGHRDEVWSGLATINPIQIQEVVPNAEIRQSNAYFSSSDGKFNTRYDAQEHFGKLRDGSVQVKGGWRIYSSGPGIYMNQLISNALGIRRKQGSLVIDPVLPVELDGLEFEFTFMNRPIIFNYHLDGTKQQVVINGMVVETELLANPYREGGFFVKQKDLENLLTNDKNVIDIYM</sequence>
<dbReference type="GO" id="GO:0016757">
    <property type="term" value="F:glycosyltransferase activity"/>
    <property type="evidence" value="ECO:0007669"/>
    <property type="project" value="UniProtKB-KW"/>
</dbReference>
<name>A0A494YTQ8_9BACI</name>
<dbReference type="Pfam" id="PF17167">
    <property type="entry name" value="Glyco_hydro_94"/>
    <property type="match status" value="1"/>
</dbReference>
<dbReference type="InterPro" id="IPR008928">
    <property type="entry name" value="6-hairpin_glycosidase_sf"/>
</dbReference>
<evidence type="ECO:0000259" key="3">
    <source>
        <dbReference type="Pfam" id="PF17167"/>
    </source>
</evidence>
<dbReference type="Gene3D" id="1.50.10.10">
    <property type="match status" value="1"/>
</dbReference>
<feature type="domain" description="Glycoside phosphorylase C-terminal" evidence="4">
    <location>
        <begin position="414"/>
        <end position="501"/>
    </location>
</feature>
<evidence type="ECO:0000313" key="5">
    <source>
        <dbReference type="EMBL" id="RKQ13488.1"/>
    </source>
</evidence>
<protein>
    <submittedName>
        <fullName evidence="5">Uncharacterized protein</fullName>
    </submittedName>
</protein>
<accession>A0A494YTQ8</accession>
<dbReference type="InterPro" id="IPR033432">
    <property type="entry name" value="GH94_catalytic"/>
</dbReference>
<reference evidence="5 6" key="1">
    <citation type="journal article" date="2015" name="Antonie Van Leeuwenhoek">
        <title>Oceanobacillus bengalensis sp. nov., a bacterium isolated from seawater of the Bay of Bengal.</title>
        <authorList>
            <person name="Yongchang O."/>
            <person name="Xiang W."/>
            <person name="Wang G."/>
        </authorList>
    </citation>
    <scope>NUCLEOTIDE SEQUENCE [LARGE SCALE GENOMIC DNA]</scope>
    <source>
        <strain evidence="5 6">MCCC 1K00260</strain>
    </source>
</reference>
<dbReference type="InterPro" id="IPR012341">
    <property type="entry name" value="6hp_glycosidase-like_sf"/>
</dbReference>
<dbReference type="EMBL" id="RBZO01000030">
    <property type="protein sequence ID" value="RKQ13488.1"/>
    <property type="molecule type" value="Genomic_DNA"/>
</dbReference>
<dbReference type="OrthoDB" id="9769991at2"/>
<comment type="caution">
    <text evidence="5">The sequence shown here is derived from an EMBL/GenBank/DDBJ whole genome shotgun (WGS) entry which is preliminary data.</text>
</comment>
<dbReference type="Proteomes" id="UP000281813">
    <property type="component" value="Unassembled WGS sequence"/>
</dbReference>